<name>A0A0D5CMV3_9MICO</name>
<protein>
    <submittedName>
        <fullName evidence="2">Uncharacterized protein</fullName>
    </submittedName>
</protein>
<dbReference type="Proteomes" id="UP000032604">
    <property type="component" value="Plasmid pCI1"/>
</dbReference>
<feature type="transmembrane region" description="Helical" evidence="1">
    <location>
        <begin position="6"/>
        <end position="33"/>
    </location>
</feature>
<dbReference type="InterPro" id="IPR027417">
    <property type="entry name" value="P-loop_NTPase"/>
</dbReference>
<organism evidence="2 3">
    <name type="scientific">Clavibacter michiganensis subsp. insidiosus</name>
    <dbReference type="NCBI Taxonomy" id="33014"/>
    <lineage>
        <taxon>Bacteria</taxon>
        <taxon>Bacillati</taxon>
        <taxon>Actinomycetota</taxon>
        <taxon>Actinomycetes</taxon>
        <taxon>Micrococcales</taxon>
        <taxon>Microbacteriaceae</taxon>
        <taxon>Clavibacter</taxon>
    </lineage>
</organism>
<proteinExistence type="predicted"/>
<feature type="transmembrane region" description="Helical" evidence="1">
    <location>
        <begin position="89"/>
        <end position="116"/>
    </location>
</feature>
<dbReference type="SUPFAM" id="SSF52540">
    <property type="entry name" value="P-loop containing nucleoside triphosphate hydrolases"/>
    <property type="match status" value="1"/>
</dbReference>
<accession>A0A0D5CMV3</accession>
<evidence type="ECO:0000313" key="2">
    <source>
        <dbReference type="EMBL" id="AJW80634.1"/>
    </source>
</evidence>
<gene>
    <name evidence="2" type="ORF">VO01_15380</name>
</gene>
<reference evidence="2 3" key="1">
    <citation type="journal article" date="2015" name="Genome Announc.">
        <title>Complete Genome Sequence of Clavibacter michiganensis subsp. insidiosus R1-1 Using PacBio Single-Molecule Real-Time Technology.</title>
        <authorList>
            <person name="Lu Y."/>
            <person name="Samac D.A."/>
            <person name="Glazebrook J."/>
            <person name="Ishimaru C.A."/>
        </authorList>
    </citation>
    <scope>NUCLEOTIDE SEQUENCE [LARGE SCALE GENOMIC DNA]</scope>
    <source>
        <strain evidence="2 3">R1-1</strain>
        <plasmid evidence="2 3">pCI1</plasmid>
    </source>
</reference>
<dbReference type="HOGENOM" id="CLU_377994_0_0_11"/>
<keyword evidence="1" id="KW-1133">Transmembrane helix</keyword>
<geneLocation type="plasmid" evidence="2 3">
    <name>pCI1</name>
</geneLocation>
<dbReference type="AlphaFoldDB" id="A0A0D5CMV3"/>
<dbReference type="Gene3D" id="3.40.50.300">
    <property type="entry name" value="P-loop containing nucleotide triphosphate hydrolases"/>
    <property type="match status" value="1"/>
</dbReference>
<dbReference type="EMBL" id="CP011044">
    <property type="protein sequence ID" value="AJW80634.1"/>
    <property type="molecule type" value="Genomic_DNA"/>
</dbReference>
<evidence type="ECO:0000256" key="1">
    <source>
        <dbReference type="SAM" id="Phobius"/>
    </source>
</evidence>
<dbReference type="KEGG" id="cmh:VO01_15380"/>
<sequence>MSVSSYSGFVAVVLLAVVLVVGSFVVPILVAGFASSRVITKTRYWLTFTWWPWVIVGGAVFTAVMWSLAARDVAPLLGAGRPDESPAQMAQILGGHAMIAGGLGLLAGAGLGPLVFAARRRRVALRTLERRLPDVKMQEDVEKARKRAADWSAAGQLRLQMDPRNGKIVGTKQIGRAARWVLGLPVSQRVASSRPGRAWAELRRPIRAPYGRNGEWVFGLVQRPTVRTWRERLADKAEVRDWTAKGGRFLKWPEDSSAWRVLLLGEAGAGKTVLLWVWVLCAVMMKAPVVLIDGKGIHADAERLAGMLRRLGRTVQIGGRWNLFTGSSAQITEKIMRIVGESAGEGQFYSDEARDLLDLLQVKAPLRSMQDLETRLIELPRWLSSQMLVDFSAPIDKSGTTKAMRAAAKIRGRMRNLAPFLGEDGWTFDDLGADVRLVPIRPSLAAERILGDVMLADLRQWLGALTEPRRMLCVVDEFAQLVSTTTDPGDLAASLAETGRSQGVGLVLAAQSLPGISGDLTFRDRLSSSGIAVVIGRSKSPEAAVSLAGTVKRMEASGDASEGAELNTGRAQDTYAIAPQDVRETWDGAFYLIQGGRHTPFRAIPPEVLTSRPDVYLPAVDVDEDPDEGEQPAAAAADAWIGLEVQLQEQGEGRWTATAWPSTAEFIADDEVDPARVEFTTTATAPAVPVGEWWSSWRPEQETQWGAARHSLPSEWIAACERVVGQARQRYGL</sequence>
<keyword evidence="1" id="KW-0812">Transmembrane</keyword>
<keyword evidence="2" id="KW-0614">Plasmid</keyword>
<feature type="transmembrane region" description="Helical" evidence="1">
    <location>
        <begin position="45"/>
        <end position="69"/>
    </location>
</feature>
<dbReference type="OrthoDB" id="4496909at2"/>
<dbReference type="RefSeq" id="WP_045530789.1">
    <property type="nucleotide sequence ID" value="NZ_CP011044.1"/>
</dbReference>
<evidence type="ECO:0000313" key="3">
    <source>
        <dbReference type="Proteomes" id="UP000032604"/>
    </source>
</evidence>
<dbReference type="PATRIC" id="fig|33014.5.peg.3167"/>
<keyword evidence="1" id="KW-0472">Membrane</keyword>